<proteinExistence type="predicted"/>
<dbReference type="Pfam" id="PF00386">
    <property type="entry name" value="C1q"/>
    <property type="match status" value="1"/>
</dbReference>
<name>A0AA89C6N2_PINIB</name>
<dbReference type="InterPro" id="IPR001073">
    <property type="entry name" value="C1q_dom"/>
</dbReference>
<dbReference type="PRINTS" id="PR00007">
    <property type="entry name" value="COMPLEMNTC1Q"/>
</dbReference>
<protein>
    <recommendedName>
        <fullName evidence="4">C1q domain-containing protein</fullName>
    </recommendedName>
</protein>
<dbReference type="PANTHER" id="PTHR22923:SF102">
    <property type="entry name" value="CEREBELLIN 13-RELATED"/>
    <property type="match status" value="1"/>
</dbReference>
<dbReference type="InterPro" id="IPR008983">
    <property type="entry name" value="Tumour_necrosis_fac-like_dom"/>
</dbReference>
<dbReference type="PROSITE" id="PS50871">
    <property type="entry name" value="C1Q"/>
    <property type="match status" value="1"/>
</dbReference>
<accession>A0AA89C6N2</accession>
<comment type="subcellular location">
    <subcellularLocation>
        <location evidence="1">Secreted</location>
    </subcellularLocation>
</comment>
<gene>
    <name evidence="5" type="ORF">FSP39_005459</name>
</gene>
<keyword evidence="3" id="KW-0732">Signal</keyword>
<dbReference type="Proteomes" id="UP001186944">
    <property type="component" value="Unassembled WGS sequence"/>
</dbReference>
<evidence type="ECO:0000313" key="6">
    <source>
        <dbReference type="Proteomes" id="UP001186944"/>
    </source>
</evidence>
<sequence>MQSQLKFVTESLDTVKKMCDHQKTSKKGFVAFSARTSKQLTSTAASIKVVFGHIVTNIGKAYNSATGIFTAPSDGVYVFAWTILTNPKKYFDSELVVNGIPKLYNAANALNGGGSYESSGCTGVMELKTGDKVWIRKVSSSGNFLRERWCSFSGWKLL</sequence>
<keyword evidence="2" id="KW-0964">Secreted</keyword>
<organism evidence="5 6">
    <name type="scientific">Pinctada imbricata</name>
    <name type="common">Atlantic pearl-oyster</name>
    <name type="synonym">Pinctada martensii</name>
    <dbReference type="NCBI Taxonomy" id="66713"/>
    <lineage>
        <taxon>Eukaryota</taxon>
        <taxon>Metazoa</taxon>
        <taxon>Spiralia</taxon>
        <taxon>Lophotrochozoa</taxon>
        <taxon>Mollusca</taxon>
        <taxon>Bivalvia</taxon>
        <taxon>Autobranchia</taxon>
        <taxon>Pteriomorphia</taxon>
        <taxon>Pterioida</taxon>
        <taxon>Pterioidea</taxon>
        <taxon>Pteriidae</taxon>
        <taxon>Pinctada</taxon>
    </lineage>
</organism>
<reference evidence="5" key="1">
    <citation type="submission" date="2019-08" db="EMBL/GenBank/DDBJ databases">
        <title>The improved chromosome-level genome for the pearl oyster Pinctada fucata martensii using PacBio sequencing and Hi-C.</title>
        <authorList>
            <person name="Zheng Z."/>
        </authorList>
    </citation>
    <scope>NUCLEOTIDE SEQUENCE</scope>
    <source>
        <strain evidence="5">ZZ-2019</strain>
        <tissue evidence="5">Adductor muscle</tissue>
    </source>
</reference>
<evidence type="ECO:0000256" key="3">
    <source>
        <dbReference type="ARBA" id="ARBA00022729"/>
    </source>
</evidence>
<comment type="caution">
    <text evidence="5">The sequence shown here is derived from an EMBL/GenBank/DDBJ whole genome shotgun (WGS) entry which is preliminary data.</text>
</comment>
<evidence type="ECO:0000256" key="1">
    <source>
        <dbReference type="ARBA" id="ARBA00004613"/>
    </source>
</evidence>
<dbReference type="SMART" id="SM00110">
    <property type="entry name" value="C1Q"/>
    <property type="match status" value="1"/>
</dbReference>
<dbReference type="Gene3D" id="2.60.120.40">
    <property type="match status" value="1"/>
</dbReference>
<dbReference type="PANTHER" id="PTHR22923">
    <property type="entry name" value="CEREBELLIN-RELATED"/>
    <property type="match status" value="1"/>
</dbReference>
<evidence type="ECO:0000313" key="5">
    <source>
        <dbReference type="EMBL" id="KAK3096990.1"/>
    </source>
</evidence>
<keyword evidence="6" id="KW-1185">Reference proteome</keyword>
<dbReference type="AlphaFoldDB" id="A0AA89C6N2"/>
<dbReference type="SUPFAM" id="SSF49842">
    <property type="entry name" value="TNF-like"/>
    <property type="match status" value="1"/>
</dbReference>
<evidence type="ECO:0000256" key="2">
    <source>
        <dbReference type="ARBA" id="ARBA00022525"/>
    </source>
</evidence>
<dbReference type="GO" id="GO:0005576">
    <property type="term" value="C:extracellular region"/>
    <property type="evidence" value="ECO:0007669"/>
    <property type="project" value="UniProtKB-SubCell"/>
</dbReference>
<dbReference type="InterPro" id="IPR050822">
    <property type="entry name" value="Cerebellin_Synaptic_Org"/>
</dbReference>
<evidence type="ECO:0000259" key="4">
    <source>
        <dbReference type="PROSITE" id="PS50871"/>
    </source>
</evidence>
<feature type="domain" description="C1q" evidence="4">
    <location>
        <begin position="25"/>
        <end position="158"/>
    </location>
</feature>
<dbReference type="EMBL" id="VSWD01000007">
    <property type="protein sequence ID" value="KAK3096990.1"/>
    <property type="molecule type" value="Genomic_DNA"/>
</dbReference>